<accession>A0ABP4K399</accession>
<reference evidence="3" key="1">
    <citation type="journal article" date="2019" name="Int. J. Syst. Evol. Microbiol.">
        <title>The Global Catalogue of Microorganisms (GCM) 10K type strain sequencing project: providing services to taxonomists for standard genome sequencing and annotation.</title>
        <authorList>
            <consortium name="The Broad Institute Genomics Platform"/>
            <consortium name="The Broad Institute Genome Sequencing Center for Infectious Disease"/>
            <person name="Wu L."/>
            <person name="Ma J."/>
        </authorList>
    </citation>
    <scope>NUCLEOTIDE SEQUENCE [LARGE SCALE GENOMIC DNA]</scope>
    <source>
        <strain evidence="3">JCM 12140</strain>
    </source>
</reference>
<dbReference type="Proteomes" id="UP001501742">
    <property type="component" value="Unassembled WGS sequence"/>
</dbReference>
<dbReference type="EMBL" id="BAAAJX010000002">
    <property type="protein sequence ID" value="GAA1492271.1"/>
    <property type="molecule type" value="Genomic_DNA"/>
</dbReference>
<feature type="transmembrane region" description="Helical" evidence="1">
    <location>
        <begin position="38"/>
        <end position="58"/>
    </location>
</feature>
<keyword evidence="1" id="KW-1133">Transmembrane helix</keyword>
<dbReference type="RefSeq" id="WP_204608625.1">
    <property type="nucleotide sequence ID" value="NZ_BAAAJX010000002.1"/>
</dbReference>
<protein>
    <recommendedName>
        <fullName evidence="4">MFS transporter permease</fullName>
    </recommendedName>
</protein>
<evidence type="ECO:0000313" key="3">
    <source>
        <dbReference type="Proteomes" id="UP001501742"/>
    </source>
</evidence>
<sequence>MENESAHVDPADPTDARQALAAVDATRASVADRLVTPWWYHPVLGLLGGGYLVGYVLGDTLVRAVVLLVFFAGIIALVSAYRRLTGVWVSGLRAGSATWWAVAVGVVDVVAVLAAFVVHESTGLRWPVWVLAGVVALAMVVAGSRFDRRLRSELRRGRVRVS</sequence>
<feature type="transmembrane region" description="Helical" evidence="1">
    <location>
        <begin position="97"/>
        <end position="118"/>
    </location>
</feature>
<organism evidence="2 3">
    <name type="scientific">Curtobacterium herbarum</name>
    <dbReference type="NCBI Taxonomy" id="150122"/>
    <lineage>
        <taxon>Bacteria</taxon>
        <taxon>Bacillati</taxon>
        <taxon>Actinomycetota</taxon>
        <taxon>Actinomycetes</taxon>
        <taxon>Micrococcales</taxon>
        <taxon>Microbacteriaceae</taxon>
        <taxon>Curtobacterium</taxon>
    </lineage>
</organism>
<evidence type="ECO:0000256" key="1">
    <source>
        <dbReference type="SAM" id="Phobius"/>
    </source>
</evidence>
<keyword evidence="1" id="KW-0472">Membrane</keyword>
<feature type="transmembrane region" description="Helical" evidence="1">
    <location>
        <begin position="64"/>
        <end position="85"/>
    </location>
</feature>
<name>A0ABP4K399_9MICO</name>
<proteinExistence type="predicted"/>
<keyword evidence="1" id="KW-0812">Transmembrane</keyword>
<evidence type="ECO:0000313" key="2">
    <source>
        <dbReference type="EMBL" id="GAA1492271.1"/>
    </source>
</evidence>
<evidence type="ECO:0008006" key="4">
    <source>
        <dbReference type="Google" id="ProtNLM"/>
    </source>
</evidence>
<keyword evidence="3" id="KW-1185">Reference proteome</keyword>
<feature type="transmembrane region" description="Helical" evidence="1">
    <location>
        <begin position="124"/>
        <end position="146"/>
    </location>
</feature>
<comment type="caution">
    <text evidence="2">The sequence shown here is derived from an EMBL/GenBank/DDBJ whole genome shotgun (WGS) entry which is preliminary data.</text>
</comment>
<gene>
    <name evidence="2" type="ORF">GCM10009627_06170</name>
</gene>